<keyword evidence="3 5" id="KW-0687">Ribonucleoprotein</keyword>
<proteinExistence type="inferred from homology"/>
<dbReference type="PANTHER" id="PTHR10746">
    <property type="entry name" value="50S RIBOSOMAL PROTEIN L4"/>
    <property type="match status" value="1"/>
</dbReference>
<evidence type="ECO:0000256" key="3">
    <source>
        <dbReference type="ARBA" id="ARBA00023274"/>
    </source>
</evidence>
<comment type="function">
    <text evidence="5">One of the primary rRNA binding proteins, this protein initially binds near the 5'-end of the 23S rRNA. It is important during the early stages of 50S assembly. It makes multiple contacts with different domains of the 23S rRNA in the assembled 50S subunit and ribosome.</text>
</comment>
<dbReference type="HAMAP" id="MF_01328_B">
    <property type="entry name" value="Ribosomal_uL4_B"/>
    <property type="match status" value="1"/>
</dbReference>
<evidence type="ECO:0000256" key="4">
    <source>
        <dbReference type="ARBA" id="ARBA00035244"/>
    </source>
</evidence>
<reference evidence="7" key="1">
    <citation type="submission" date="2021-10" db="EMBL/GenBank/DDBJ databases">
        <title>Genome Sequence of The Candidatus Hydrogeosomobacter endosymbioticus, an Intracellular Bacterial Symbiont of the Anaerobic Ciliate GW7.</title>
        <authorList>
            <person name="Shiohama Y."/>
            <person name="Shinzato N."/>
        </authorList>
    </citation>
    <scope>NUCLEOTIDE SEQUENCE [LARGE SCALE GENOMIC DNA]</scope>
    <source>
        <strain evidence="7">200920</strain>
    </source>
</reference>
<comment type="function">
    <text evidence="5">Forms part of the polypeptide exit tunnel.</text>
</comment>
<evidence type="ECO:0000256" key="5">
    <source>
        <dbReference type="HAMAP-Rule" id="MF_01328"/>
    </source>
</evidence>
<dbReference type="NCBIfam" id="TIGR03953">
    <property type="entry name" value="rplD_bact"/>
    <property type="match status" value="1"/>
</dbReference>
<dbReference type="InterPro" id="IPR013005">
    <property type="entry name" value="Ribosomal_uL4-like"/>
</dbReference>
<evidence type="ECO:0000256" key="1">
    <source>
        <dbReference type="ARBA" id="ARBA00010528"/>
    </source>
</evidence>
<feature type="region of interest" description="Disordered" evidence="6">
    <location>
        <begin position="48"/>
        <end position="79"/>
    </location>
</feature>
<dbReference type="PANTHER" id="PTHR10746:SF6">
    <property type="entry name" value="LARGE RIBOSOMAL SUBUNIT PROTEIN UL4M"/>
    <property type="match status" value="1"/>
</dbReference>
<sequence>MEVVIKKFLSGEDVGRVDLRTEIFEAQSRPDIVYRVIEWQLAKRRSGTHSSKGVSDVSGTGRKPWRQKGTGRARQGSLRSPQFRGGAVIFGPVVRSHGFSLQKKVRNLGLKVALSDKLAKGAITFVEDVISDSIKTKDFISGIKMHGVASEKPSVLIVGGAVIDTNVVRAISNVYGVDVLPQQGINVYDIVRHSHLILSRSALEYLEKRLLK</sequence>
<dbReference type="Pfam" id="PF00573">
    <property type="entry name" value="Ribosomal_L4"/>
    <property type="match status" value="1"/>
</dbReference>
<dbReference type="InterPro" id="IPR002136">
    <property type="entry name" value="Ribosomal_uL4"/>
</dbReference>
<comment type="subunit">
    <text evidence="5">Part of the 50S ribosomal subunit.</text>
</comment>
<keyword evidence="5" id="KW-0694">RNA-binding</keyword>
<dbReference type="InterPro" id="IPR023574">
    <property type="entry name" value="Ribosomal_uL4_dom_sf"/>
</dbReference>
<keyword evidence="2 5" id="KW-0689">Ribosomal protein</keyword>
<accession>A0ABN6L615</accession>
<evidence type="ECO:0000256" key="2">
    <source>
        <dbReference type="ARBA" id="ARBA00022980"/>
    </source>
</evidence>
<dbReference type="GO" id="GO:0005840">
    <property type="term" value="C:ribosome"/>
    <property type="evidence" value="ECO:0007669"/>
    <property type="project" value="UniProtKB-KW"/>
</dbReference>
<dbReference type="Gene3D" id="3.40.1370.10">
    <property type="match status" value="1"/>
</dbReference>
<gene>
    <name evidence="5 7" type="primary">rplD</name>
    <name evidence="7" type="ORF">HYD_0740</name>
</gene>
<evidence type="ECO:0000256" key="6">
    <source>
        <dbReference type="SAM" id="MobiDB-lite"/>
    </source>
</evidence>
<dbReference type="SUPFAM" id="SSF52166">
    <property type="entry name" value="Ribosomal protein L4"/>
    <property type="match status" value="1"/>
</dbReference>
<protein>
    <recommendedName>
        <fullName evidence="4 5">Large ribosomal subunit protein uL4</fullName>
    </recommendedName>
</protein>
<evidence type="ECO:0000313" key="8">
    <source>
        <dbReference type="Proteomes" id="UP001320209"/>
    </source>
</evidence>
<dbReference type="Proteomes" id="UP001320209">
    <property type="component" value="Chromosome"/>
</dbReference>
<evidence type="ECO:0000313" key="7">
    <source>
        <dbReference type="EMBL" id="BDB95941.1"/>
    </source>
</evidence>
<keyword evidence="5" id="KW-0699">rRNA-binding</keyword>
<dbReference type="EMBL" id="AP025225">
    <property type="protein sequence ID" value="BDB95941.1"/>
    <property type="molecule type" value="Genomic_DNA"/>
</dbReference>
<keyword evidence="8" id="KW-1185">Reference proteome</keyword>
<name>A0ABN6L615_9PROT</name>
<comment type="similarity">
    <text evidence="1 5">Belongs to the universal ribosomal protein uL4 family.</text>
</comment>
<dbReference type="RefSeq" id="WP_236865195.1">
    <property type="nucleotide sequence ID" value="NZ_AP025225.1"/>
</dbReference>
<organism evidence="7 8">
    <name type="scientific">Candidatus Hydrogenosomobacter endosymbioticus</name>
    <dbReference type="NCBI Taxonomy" id="2558174"/>
    <lineage>
        <taxon>Bacteria</taxon>
        <taxon>Pseudomonadati</taxon>
        <taxon>Pseudomonadota</taxon>
        <taxon>Alphaproteobacteria</taxon>
        <taxon>Holosporales</taxon>
        <taxon>Holosporaceae</taxon>
        <taxon>Candidatus Hydrogenosomobacter</taxon>
    </lineage>
</organism>